<reference evidence="2" key="2">
    <citation type="journal article" date="2015" name="Data Brief">
        <title>Shoot transcriptome of the giant reed, Arundo donax.</title>
        <authorList>
            <person name="Barrero R.A."/>
            <person name="Guerrero F.D."/>
            <person name="Moolhuijzen P."/>
            <person name="Goolsby J.A."/>
            <person name="Tidwell J."/>
            <person name="Bellgard S.E."/>
            <person name="Bellgard M.I."/>
        </authorList>
    </citation>
    <scope>NUCLEOTIDE SEQUENCE</scope>
    <source>
        <tissue evidence="2">Shoot tissue taken approximately 20 cm above the soil surface</tissue>
    </source>
</reference>
<evidence type="ECO:0000313" key="2">
    <source>
        <dbReference type="EMBL" id="JAD52296.1"/>
    </source>
</evidence>
<accession>A0A0A9AMC3</accession>
<name>A0A0A9AMC3_ARUDO</name>
<evidence type="ECO:0000256" key="1">
    <source>
        <dbReference type="SAM" id="SignalP"/>
    </source>
</evidence>
<organism evidence="2">
    <name type="scientific">Arundo donax</name>
    <name type="common">Giant reed</name>
    <name type="synonym">Donax arundinaceus</name>
    <dbReference type="NCBI Taxonomy" id="35708"/>
    <lineage>
        <taxon>Eukaryota</taxon>
        <taxon>Viridiplantae</taxon>
        <taxon>Streptophyta</taxon>
        <taxon>Embryophyta</taxon>
        <taxon>Tracheophyta</taxon>
        <taxon>Spermatophyta</taxon>
        <taxon>Magnoliopsida</taxon>
        <taxon>Liliopsida</taxon>
        <taxon>Poales</taxon>
        <taxon>Poaceae</taxon>
        <taxon>PACMAD clade</taxon>
        <taxon>Arundinoideae</taxon>
        <taxon>Arundineae</taxon>
        <taxon>Arundo</taxon>
    </lineage>
</organism>
<feature type="chain" id="PRO_5002062596" evidence="1">
    <location>
        <begin position="20"/>
        <end position="46"/>
    </location>
</feature>
<protein>
    <submittedName>
        <fullName evidence="2">Uncharacterized protein</fullName>
    </submittedName>
</protein>
<reference evidence="2" key="1">
    <citation type="submission" date="2014-09" db="EMBL/GenBank/DDBJ databases">
        <authorList>
            <person name="Magalhaes I.L.F."/>
            <person name="Oliveira U."/>
            <person name="Santos F.R."/>
            <person name="Vidigal T.H.D.A."/>
            <person name="Brescovit A.D."/>
            <person name="Santos A.J."/>
        </authorList>
    </citation>
    <scope>NUCLEOTIDE SEQUENCE</scope>
    <source>
        <tissue evidence="2">Shoot tissue taken approximately 20 cm above the soil surface</tissue>
    </source>
</reference>
<proteinExistence type="predicted"/>
<keyword evidence="1" id="KW-0732">Signal</keyword>
<feature type="signal peptide" evidence="1">
    <location>
        <begin position="1"/>
        <end position="19"/>
    </location>
</feature>
<dbReference type="EMBL" id="GBRH01245599">
    <property type="protein sequence ID" value="JAD52296.1"/>
    <property type="molecule type" value="Transcribed_RNA"/>
</dbReference>
<dbReference type="AlphaFoldDB" id="A0A0A9AMC3"/>
<sequence>MIPWSIVCTVRLFLSILHALRFCNNFTVISSQQTYLTYNHCSTDVP</sequence>